<evidence type="ECO:0000256" key="5">
    <source>
        <dbReference type="ARBA" id="ARBA00022842"/>
    </source>
</evidence>
<dbReference type="PANTHER" id="PTHR30319">
    <property type="entry name" value="PHENYLACETIC ACID REGULATOR-RELATED TRANSCRIPTIONAL REPRESSOR"/>
    <property type="match status" value="1"/>
</dbReference>
<dbReference type="AlphaFoldDB" id="A0A1F6E361"/>
<keyword evidence="6" id="KW-0051">Antiviral defense</keyword>
<reference evidence="9 10" key="1">
    <citation type="journal article" date="2016" name="Nat. Commun.">
        <title>Thousands of microbial genomes shed light on interconnected biogeochemical processes in an aquifer system.</title>
        <authorList>
            <person name="Anantharaman K."/>
            <person name="Brown C.T."/>
            <person name="Hug L.A."/>
            <person name="Sharon I."/>
            <person name="Castelle C.J."/>
            <person name="Probst A.J."/>
            <person name="Thomas B.C."/>
            <person name="Singh A."/>
            <person name="Wilkins M.J."/>
            <person name="Karaoz U."/>
            <person name="Brodie E.L."/>
            <person name="Williams K.H."/>
            <person name="Hubbard S.S."/>
            <person name="Banfield J.F."/>
        </authorList>
    </citation>
    <scope>NUCLEOTIDE SEQUENCE [LARGE SCALE GENOMIC DNA]</scope>
</reference>
<dbReference type="NCBIfam" id="TIGR01573">
    <property type="entry name" value="cas2"/>
    <property type="match status" value="1"/>
</dbReference>
<evidence type="ECO:0000256" key="2">
    <source>
        <dbReference type="ARBA" id="ARBA00022723"/>
    </source>
</evidence>
<organism evidence="9 10">
    <name type="scientific">Candidatus Kaiserbacteria bacterium RIFCSPHIGHO2_02_FULL_56_30</name>
    <dbReference type="NCBI Taxonomy" id="1798499"/>
    <lineage>
        <taxon>Bacteria</taxon>
        <taxon>Candidatus Kaiseribacteriota</taxon>
    </lineage>
</organism>
<evidence type="ECO:0000313" key="10">
    <source>
        <dbReference type="Proteomes" id="UP000177107"/>
    </source>
</evidence>
<dbReference type="GO" id="GO:0006351">
    <property type="term" value="P:DNA-templated transcription"/>
    <property type="evidence" value="ECO:0007669"/>
    <property type="project" value="TreeGrafter"/>
</dbReference>
<feature type="domain" description="Transcriptional repressor PaaX-like central Cas2-like" evidence="8">
    <location>
        <begin position="103"/>
        <end position="157"/>
    </location>
</feature>
<evidence type="ECO:0000313" key="9">
    <source>
        <dbReference type="EMBL" id="OGG67980.1"/>
    </source>
</evidence>
<keyword evidence="7" id="KW-0472">Membrane</keyword>
<gene>
    <name evidence="9" type="ORF">A3C95_00910</name>
</gene>
<keyword evidence="7" id="KW-0812">Transmembrane</keyword>
<protein>
    <submittedName>
        <fullName evidence="9">CRISPR-associated endonuclease Cas2</fullName>
    </submittedName>
</protein>
<proteinExistence type="predicted"/>
<dbReference type="STRING" id="1798499.A3C95_00910"/>
<accession>A0A1F6E361</accession>
<name>A0A1F6E361_9BACT</name>
<keyword evidence="4" id="KW-0378">Hydrolase</keyword>
<evidence type="ECO:0000256" key="3">
    <source>
        <dbReference type="ARBA" id="ARBA00022759"/>
    </source>
</evidence>
<feature type="transmembrane region" description="Helical" evidence="7">
    <location>
        <begin position="12"/>
        <end position="34"/>
    </location>
</feature>
<keyword evidence="7" id="KW-1133">Transmembrane helix</keyword>
<dbReference type="GO" id="GO:0043571">
    <property type="term" value="P:maintenance of CRISPR repeat elements"/>
    <property type="evidence" value="ECO:0007669"/>
    <property type="project" value="InterPro"/>
</dbReference>
<keyword evidence="3 9" id="KW-0255">Endonuclease</keyword>
<keyword evidence="1" id="KW-0540">Nuclease</keyword>
<dbReference type="PANTHER" id="PTHR30319:SF1">
    <property type="entry name" value="TRANSCRIPTIONAL REPRESSOR PAAX"/>
    <property type="match status" value="1"/>
</dbReference>
<dbReference type="Gene3D" id="3.30.70.2650">
    <property type="match status" value="1"/>
</dbReference>
<dbReference type="EMBL" id="MFLM01000016">
    <property type="protein sequence ID" value="OGG67980.1"/>
    <property type="molecule type" value="Genomic_DNA"/>
</dbReference>
<dbReference type="SUPFAM" id="SSF143430">
    <property type="entry name" value="TTP0101/SSO1404-like"/>
    <property type="match status" value="1"/>
</dbReference>
<dbReference type="Pfam" id="PF20803">
    <property type="entry name" value="PaaX_M"/>
    <property type="match status" value="1"/>
</dbReference>
<dbReference type="GO" id="GO:0004521">
    <property type="term" value="F:RNA endonuclease activity"/>
    <property type="evidence" value="ECO:0007669"/>
    <property type="project" value="InterPro"/>
</dbReference>
<sequence length="188" mass="21931">MKKIPIQNHKKMAIRVALLRTLYVTGVLSMAILAPKTTRLLDYLDRGKAHRKELYSRIAAAKGRLKQQGLIRDNEGEIVLTEKGVRHIERILLLEYQIPEQIQWDGKWRMLLFDIREKRRKVRTQLRHLLEGVGFVRLQDSVWIYPYPCDEFVALIRTHLSSGVGELRSIVADALEADRPLREHFALD</sequence>
<evidence type="ECO:0000259" key="8">
    <source>
        <dbReference type="Pfam" id="PF20803"/>
    </source>
</evidence>
<dbReference type="InterPro" id="IPR021127">
    <property type="entry name" value="CRISPR_associated_Cas2"/>
</dbReference>
<dbReference type="Proteomes" id="UP000177107">
    <property type="component" value="Unassembled WGS sequence"/>
</dbReference>
<evidence type="ECO:0000256" key="4">
    <source>
        <dbReference type="ARBA" id="ARBA00022801"/>
    </source>
</evidence>
<comment type="caution">
    <text evidence="9">The sequence shown here is derived from an EMBL/GenBank/DDBJ whole genome shotgun (WGS) entry which is preliminary data.</text>
</comment>
<dbReference type="InterPro" id="IPR048846">
    <property type="entry name" value="PaaX-like_central"/>
</dbReference>
<keyword evidence="5" id="KW-0460">Magnesium</keyword>
<keyword evidence="2" id="KW-0479">Metal-binding</keyword>
<evidence type="ECO:0000256" key="7">
    <source>
        <dbReference type="SAM" id="Phobius"/>
    </source>
</evidence>
<evidence type="ECO:0000256" key="6">
    <source>
        <dbReference type="ARBA" id="ARBA00023118"/>
    </source>
</evidence>
<evidence type="ECO:0000256" key="1">
    <source>
        <dbReference type="ARBA" id="ARBA00022722"/>
    </source>
</evidence>